<comment type="caution">
    <text evidence="1">The sequence shown here is derived from an EMBL/GenBank/DDBJ whole genome shotgun (WGS) entry which is preliminary data.</text>
</comment>
<proteinExistence type="predicted"/>
<reference evidence="2" key="1">
    <citation type="journal article" date="2022" name="Mol. Ecol. Resour.">
        <title>The genomes of chicory, endive, great burdock and yacon provide insights into Asteraceae palaeo-polyploidization history and plant inulin production.</title>
        <authorList>
            <person name="Fan W."/>
            <person name="Wang S."/>
            <person name="Wang H."/>
            <person name="Wang A."/>
            <person name="Jiang F."/>
            <person name="Liu H."/>
            <person name="Zhao H."/>
            <person name="Xu D."/>
            <person name="Zhang Y."/>
        </authorList>
    </citation>
    <scope>NUCLEOTIDE SEQUENCE [LARGE SCALE GENOMIC DNA]</scope>
    <source>
        <strain evidence="2">cv. Punajuju</strain>
    </source>
</reference>
<dbReference type="EMBL" id="CM042009">
    <property type="protein sequence ID" value="KAI3788870.1"/>
    <property type="molecule type" value="Genomic_DNA"/>
</dbReference>
<name>A0ACB9H112_CICIN</name>
<sequence>MYYASICSSMIDSVKQAIHAPMIYLVKHVIHDLVPLWKNCSDDLKKLLKFVYFPMGGSLLGFSDIKLYYLKRYDASSCLIRSSIDKMVENAPLHHTLNVDVFDIPWTDMVLKVKIGAGSFGTVHRTDWNGEDVAIKILFLEQEFHPEKFNEFWREAKHTDQKEIDRRISEVSLRDLNSSPNILQEIDRRIAEVSSR</sequence>
<dbReference type="Proteomes" id="UP001055811">
    <property type="component" value="Linkage Group LG01"/>
</dbReference>
<reference evidence="1 2" key="2">
    <citation type="journal article" date="2022" name="Mol. Ecol. Resour.">
        <title>The genomes of chicory, endive, great burdock and yacon provide insights into Asteraceae paleo-polyploidization history and plant inulin production.</title>
        <authorList>
            <person name="Fan W."/>
            <person name="Wang S."/>
            <person name="Wang H."/>
            <person name="Wang A."/>
            <person name="Jiang F."/>
            <person name="Liu H."/>
            <person name="Zhao H."/>
            <person name="Xu D."/>
            <person name="Zhang Y."/>
        </authorList>
    </citation>
    <scope>NUCLEOTIDE SEQUENCE [LARGE SCALE GENOMIC DNA]</scope>
    <source>
        <strain evidence="2">cv. Punajuju</strain>
        <tissue evidence="1">Leaves</tissue>
    </source>
</reference>
<evidence type="ECO:0000313" key="1">
    <source>
        <dbReference type="EMBL" id="KAI3788870.1"/>
    </source>
</evidence>
<gene>
    <name evidence="1" type="ORF">L2E82_01650</name>
</gene>
<keyword evidence="2" id="KW-1185">Reference proteome</keyword>
<accession>A0ACB9H112</accession>
<protein>
    <submittedName>
        <fullName evidence="1">Uncharacterized protein</fullName>
    </submittedName>
</protein>
<organism evidence="1 2">
    <name type="scientific">Cichorium intybus</name>
    <name type="common">Chicory</name>
    <dbReference type="NCBI Taxonomy" id="13427"/>
    <lineage>
        <taxon>Eukaryota</taxon>
        <taxon>Viridiplantae</taxon>
        <taxon>Streptophyta</taxon>
        <taxon>Embryophyta</taxon>
        <taxon>Tracheophyta</taxon>
        <taxon>Spermatophyta</taxon>
        <taxon>Magnoliopsida</taxon>
        <taxon>eudicotyledons</taxon>
        <taxon>Gunneridae</taxon>
        <taxon>Pentapetalae</taxon>
        <taxon>asterids</taxon>
        <taxon>campanulids</taxon>
        <taxon>Asterales</taxon>
        <taxon>Asteraceae</taxon>
        <taxon>Cichorioideae</taxon>
        <taxon>Cichorieae</taxon>
        <taxon>Cichoriinae</taxon>
        <taxon>Cichorium</taxon>
    </lineage>
</organism>
<evidence type="ECO:0000313" key="2">
    <source>
        <dbReference type="Proteomes" id="UP001055811"/>
    </source>
</evidence>